<keyword evidence="2" id="KW-1185">Reference proteome</keyword>
<comment type="caution">
    <text evidence="1">The sequence shown here is derived from an EMBL/GenBank/DDBJ whole genome shotgun (WGS) entry which is preliminary data.</text>
</comment>
<name>A0ACC3Z3D6_COLTU</name>
<gene>
    <name evidence="1" type="ORF">CTRU02_205216</name>
</gene>
<dbReference type="EMBL" id="VUJX02000003">
    <property type="protein sequence ID" value="KAL0938606.1"/>
    <property type="molecule type" value="Genomic_DNA"/>
</dbReference>
<proteinExistence type="predicted"/>
<dbReference type="Proteomes" id="UP000805649">
    <property type="component" value="Unassembled WGS sequence"/>
</dbReference>
<sequence length="158" mass="17662">MSMAMSFYVGEIYSVEGLLVTDDDSLESGLPAANDWDFVSSLHEDFNTSFGVSCSQFSGGQRQRIAIARAITRNSSVLLLNEATRALDTDSERIVQAALMEAAGPEEWIIISVPQRIQHFDRPSVPWSFMTDKISRRDLMMGSLLKEICTRLCARHKV</sequence>
<evidence type="ECO:0000313" key="2">
    <source>
        <dbReference type="Proteomes" id="UP000805649"/>
    </source>
</evidence>
<organism evidence="1 2">
    <name type="scientific">Colletotrichum truncatum</name>
    <name type="common">Anthracnose fungus</name>
    <name type="synonym">Colletotrichum capsici</name>
    <dbReference type="NCBI Taxonomy" id="5467"/>
    <lineage>
        <taxon>Eukaryota</taxon>
        <taxon>Fungi</taxon>
        <taxon>Dikarya</taxon>
        <taxon>Ascomycota</taxon>
        <taxon>Pezizomycotina</taxon>
        <taxon>Sordariomycetes</taxon>
        <taxon>Hypocreomycetidae</taxon>
        <taxon>Glomerellales</taxon>
        <taxon>Glomerellaceae</taxon>
        <taxon>Colletotrichum</taxon>
        <taxon>Colletotrichum truncatum species complex</taxon>
    </lineage>
</organism>
<protein>
    <submittedName>
        <fullName evidence="1">Multidrug resistance protein 3 (P glycoprotein 3)</fullName>
    </submittedName>
</protein>
<reference evidence="1 2" key="1">
    <citation type="journal article" date="2020" name="Phytopathology">
        <title>Genome Sequence Resources of Colletotrichum truncatum, C. plurivorum, C. musicola, and C. sojae: Four Species Pathogenic to Soybean (Glycine max).</title>
        <authorList>
            <person name="Rogerio F."/>
            <person name="Boufleur T.R."/>
            <person name="Ciampi-Guillardi M."/>
            <person name="Sukno S.A."/>
            <person name="Thon M.R."/>
            <person name="Massola Junior N.S."/>
            <person name="Baroncelli R."/>
        </authorList>
    </citation>
    <scope>NUCLEOTIDE SEQUENCE [LARGE SCALE GENOMIC DNA]</scope>
    <source>
        <strain evidence="1 2">CMES1059</strain>
    </source>
</reference>
<evidence type="ECO:0000313" key="1">
    <source>
        <dbReference type="EMBL" id="KAL0938606.1"/>
    </source>
</evidence>
<accession>A0ACC3Z3D6</accession>